<keyword evidence="2" id="KW-0808">Transferase</keyword>
<proteinExistence type="predicted"/>
<dbReference type="EMBL" id="JYJA01000034">
    <property type="protein sequence ID" value="KJL42582.1"/>
    <property type="molecule type" value="Genomic_DNA"/>
</dbReference>
<dbReference type="AlphaFoldDB" id="A0A0M2HED0"/>
<dbReference type="InterPro" id="IPR016181">
    <property type="entry name" value="Acyl_CoA_acyltransferase"/>
</dbReference>
<dbReference type="Pfam" id="PF00583">
    <property type="entry name" value="Acetyltransf_1"/>
    <property type="match status" value="1"/>
</dbReference>
<evidence type="ECO:0000313" key="3">
    <source>
        <dbReference type="Proteomes" id="UP000034098"/>
    </source>
</evidence>
<dbReference type="Proteomes" id="UP000034098">
    <property type="component" value="Unassembled WGS sequence"/>
</dbReference>
<dbReference type="InterPro" id="IPR053144">
    <property type="entry name" value="Acetyltransferase_Butenolide"/>
</dbReference>
<dbReference type="Gene3D" id="3.40.630.30">
    <property type="match status" value="1"/>
</dbReference>
<dbReference type="PROSITE" id="PS51186">
    <property type="entry name" value="GNAT"/>
    <property type="match status" value="1"/>
</dbReference>
<evidence type="ECO:0000259" key="1">
    <source>
        <dbReference type="PROSITE" id="PS51186"/>
    </source>
</evidence>
<organism evidence="2 3">
    <name type="scientific">Microbacterium trichothecenolyticum</name>
    <name type="common">Aureobacterium trichothecenolyticum</name>
    <dbReference type="NCBI Taxonomy" id="69370"/>
    <lineage>
        <taxon>Bacteria</taxon>
        <taxon>Bacillati</taxon>
        <taxon>Actinomycetota</taxon>
        <taxon>Actinomycetes</taxon>
        <taxon>Micrococcales</taxon>
        <taxon>Microbacteriaceae</taxon>
        <taxon>Microbacterium</taxon>
    </lineage>
</organism>
<dbReference type="SUPFAM" id="SSF55729">
    <property type="entry name" value="Acyl-CoA N-acyltransferases (Nat)"/>
    <property type="match status" value="1"/>
</dbReference>
<dbReference type="CDD" id="cd04301">
    <property type="entry name" value="NAT_SF"/>
    <property type="match status" value="1"/>
</dbReference>
<accession>A0A0M2HED0</accession>
<dbReference type="PANTHER" id="PTHR43233:SF1">
    <property type="entry name" value="FAMILY N-ACETYLTRANSFERASE, PUTATIVE (AFU_ORTHOLOGUE AFUA_6G03350)-RELATED"/>
    <property type="match status" value="1"/>
</dbReference>
<gene>
    <name evidence="2" type="ORF">RS82_02140</name>
</gene>
<dbReference type="PANTHER" id="PTHR43233">
    <property type="entry name" value="FAMILY N-ACETYLTRANSFERASE, PUTATIVE (AFU_ORTHOLOGUE AFUA_6G03350)-RELATED"/>
    <property type="match status" value="1"/>
</dbReference>
<reference evidence="2 3" key="1">
    <citation type="submission" date="2015-02" db="EMBL/GenBank/DDBJ databases">
        <title>Draft genome sequences of ten Microbacterium spp. with emphasis on heavy metal contaminated environments.</title>
        <authorList>
            <person name="Corretto E."/>
        </authorList>
    </citation>
    <scope>NUCLEOTIDE SEQUENCE [LARGE SCALE GENOMIC DNA]</scope>
    <source>
        <strain evidence="2 3">DSM 8608</strain>
    </source>
</reference>
<name>A0A0M2HED0_MICTR</name>
<dbReference type="InterPro" id="IPR000182">
    <property type="entry name" value="GNAT_dom"/>
</dbReference>
<keyword evidence="3" id="KW-1185">Reference proteome</keyword>
<evidence type="ECO:0000313" key="2">
    <source>
        <dbReference type="EMBL" id="KJL42582.1"/>
    </source>
</evidence>
<dbReference type="GO" id="GO:0016747">
    <property type="term" value="F:acyltransferase activity, transferring groups other than amino-acyl groups"/>
    <property type="evidence" value="ECO:0007669"/>
    <property type="project" value="InterPro"/>
</dbReference>
<protein>
    <submittedName>
        <fullName evidence="2">Acetyltransferase (GNAT) family protein</fullName>
    </submittedName>
</protein>
<feature type="domain" description="N-acetyltransferase" evidence="1">
    <location>
        <begin position="6"/>
        <end position="144"/>
    </location>
</feature>
<dbReference type="PATRIC" id="fig|69370.6.peg.2171"/>
<comment type="caution">
    <text evidence="2">The sequence shown here is derived from an EMBL/GenBank/DDBJ whole genome shotgun (WGS) entry which is preliminary data.</text>
</comment>
<sequence length="144" mass="16190">MGCMDYELDDDPTRVPRDAVWAWLSTEAYWGGWRTREQVETQLDNAWRLVAAYHRPTGELVGFARAVSDGVGFAYLADVFVTGAHRGHGLGKRLIRLMIDDGPGADMRWTLFTGDAHGLYRQFGFAAPDATAMVRPALYRHDRS</sequence>